<gene>
    <name evidence="2" type="ORF">HINF_LOCUS32497</name>
    <name evidence="1" type="ORF">HINF_LOCUS53364</name>
</gene>
<dbReference type="EMBL" id="CATOUU010000994">
    <property type="protein sequence ID" value="CAI9965719.1"/>
    <property type="molecule type" value="Genomic_DNA"/>
</dbReference>
<evidence type="ECO:0000313" key="1">
    <source>
        <dbReference type="EMBL" id="CAI9965719.1"/>
    </source>
</evidence>
<accession>A0AA86R4J4</accession>
<name>A0AA86R4J4_9EUKA</name>
<dbReference type="Proteomes" id="UP001642409">
    <property type="component" value="Unassembled WGS sequence"/>
</dbReference>
<dbReference type="Gene3D" id="2.160.20.110">
    <property type="match status" value="1"/>
</dbReference>
<protein>
    <submittedName>
        <fullName evidence="2">Hypothetical_protein</fullName>
    </submittedName>
</protein>
<evidence type="ECO:0000313" key="2">
    <source>
        <dbReference type="EMBL" id="CAL6029620.1"/>
    </source>
</evidence>
<reference evidence="2 3" key="2">
    <citation type="submission" date="2024-07" db="EMBL/GenBank/DDBJ databases">
        <authorList>
            <person name="Akdeniz Z."/>
        </authorList>
    </citation>
    <scope>NUCLEOTIDE SEQUENCE [LARGE SCALE GENOMIC DNA]</scope>
</reference>
<comment type="caution">
    <text evidence="1">The sequence shown here is derived from an EMBL/GenBank/DDBJ whole genome shotgun (WGS) entry which is preliminary data.</text>
</comment>
<reference evidence="1" key="1">
    <citation type="submission" date="2023-06" db="EMBL/GenBank/DDBJ databases">
        <authorList>
            <person name="Kurt Z."/>
        </authorList>
    </citation>
    <scope>NUCLEOTIDE SEQUENCE</scope>
</reference>
<keyword evidence="3" id="KW-1185">Reference proteome</keyword>
<proteinExistence type="predicted"/>
<dbReference type="AlphaFoldDB" id="A0AA86R4J4"/>
<evidence type="ECO:0000313" key="3">
    <source>
        <dbReference type="Proteomes" id="UP001642409"/>
    </source>
</evidence>
<dbReference type="EMBL" id="CAXDID020000111">
    <property type="protein sequence ID" value="CAL6029620.1"/>
    <property type="molecule type" value="Genomic_DNA"/>
</dbReference>
<sequence>MYLVCIQYVFKWFGLAGYIEGNISIQQLSVVFAVLGGQFYNFGVIGQTALTQLYYTSTSAELINVTATISNFVLNSSSFGNVGSLIGFNYAKWCLIQHAAVNGSNISSSSHIGGIAGRQYGYISNSLPNCILLVQNVTVQNSNFTATNQNIGGFFGYVINTQISISTSSVNSIKIYGTQFFGIFNGIKQSAIQSIDTSFSTGQNYINDVLQTNCPNYQSTASISGC</sequence>
<organism evidence="1">
    <name type="scientific">Hexamita inflata</name>
    <dbReference type="NCBI Taxonomy" id="28002"/>
    <lineage>
        <taxon>Eukaryota</taxon>
        <taxon>Metamonada</taxon>
        <taxon>Diplomonadida</taxon>
        <taxon>Hexamitidae</taxon>
        <taxon>Hexamitinae</taxon>
        <taxon>Hexamita</taxon>
    </lineage>
</organism>